<keyword evidence="8 11" id="KW-0371">Homeobox</keyword>
<feature type="compositionally biased region" description="Polar residues" evidence="14">
    <location>
        <begin position="14"/>
        <end position="28"/>
    </location>
</feature>
<feature type="compositionally biased region" description="Low complexity" evidence="14">
    <location>
        <begin position="1044"/>
        <end position="1070"/>
    </location>
</feature>
<keyword evidence="10 11" id="KW-0539">Nucleus</keyword>
<keyword evidence="7 11" id="KW-0238">DNA-binding</keyword>
<comment type="similarity">
    <text evidence="2">Belongs to the PHD-associated homeobox family.</text>
</comment>
<feature type="compositionally biased region" description="Basic and acidic residues" evidence="14">
    <location>
        <begin position="553"/>
        <end position="565"/>
    </location>
</feature>
<dbReference type="InterPro" id="IPR001965">
    <property type="entry name" value="Znf_PHD"/>
</dbReference>
<keyword evidence="6" id="KW-0805">Transcription regulation</keyword>
<dbReference type="PANTHER" id="PTHR12628:SF13">
    <property type="entry name" value="HOMEOBOX PROTEIN HAT3.1"/>
    <property type="match status" value="1"/>
</dbReference>
<feature type="DNA-binding region" description="Homeobox" evidence="11">
    <location>
        <begin position="1065"/>
        <end position="1124"/>
    </location>
</feature>
<feature type="compositionally biased region" description="Basic and acidic residues" evidence="14">
    <location>
        <begin position="959"/>
        <end position="970"/>
    </location>
</feature>
<evidence type="ECO:0000259" key="16">
    <source>
        <dbReference type="PROSITE" id="PS50071"/>
    </source>
</evidence>
<protein>
    <recommendedName>
        <fullName evidence="19">Homeobox protein HAT3.1</fullName>
    </recommendedName>
</protein>
<dbReference type="GO" id="GO:0043565">
    <property type="term" value="F:sequence-specific DNA binding"/>
    <property type="evidence" value="ECO:0007669"/>
    <property type="project" value="UniProtKB-ARBA"/>
</dbReference>
<dbReference type="PROSITE" id="PS01359">
    <property type="entry name" value="ZF_PHD_1"/>
    <property type="match status" value="1"/>
</dbReference>
<feature type="compositionally biased region" description="Basic residues" evidence="14">
    <location>
        <begin position="1219"/>
        <end position="1228"/>
    </location>
</feature>
<dbReference type="CDD" id="cd00086">
    <property type="entry name" value="homeodomain"/>
    <property type="match status" value="1"/>
</dbReference>
<name>A0AAW1Y291_RUBAR</name>
<feature type="domain" description="Homeobox" evidence="16">
    <location>
        <begin position="1063"/>
        <end position="1123"/>
    </location>
</feature>
<feature type="compositionally biased region" description="Polar residues" evidence="14">
    <location>
        <begin position="508"/>
        <end position="530"/>
    </location>
</feature>
<dbReference type="InterPro" id="IPR013083">
    <property type="entry name" value="Znf_RING/FYVE/PHD"/>
</dbReference>
<dbReference type="GO" id="GO:0010557">
    <property type="term" value="P:positive regulation of macromolecule biosynthetic process"/>
    <property type="evidence" value="ECO:0007669"/>
    <property type="project" value="UniProtKB-ARBA"/>
</dbReference>
<comment type="subcellular location">
    <subcellularLocation>
        <location evidence="1 11 13">Nucleus</location>
    </subcellularLocation>
</comment>
<dbReference type="InterPro" id="IPR011011">
    <property type="entry name" value="Znf_FYVE_PHD"/>
</dbReference>
<dbReference type="EMBL" id="JBEDUW010000002">
    <property type="protein sequence ID" value="KAK9941957.1"/>
    <property type="molecule type" value="Genomic_DNA"/>
</dbReference>
<dbReference type="SUPFAM" id="SSF46689">
    <property type="entry name" value="Homeodomain-like"/>
    <property type="match status" value="1"/>
</dbReference>
<evidence type="ECO:0000256" key="11">
    <source>
        <dbReference type="PROSITE-ProRule" id="PRU00108"/>
    </source>
</evidence>
<dbReference type="Pfam" id="PF00046">
    <property type="entry name" value="Homeodomain"/>
    <property type="match status" value="1"/>
</dbReference>
<evidence type="ECO:0000256" key="9">
    <source>
        <dbReference type="ARBA" id="ARBA00023163"/>
    </source>
</evidence>
<evidence type="ECO:0000256" key="10">
    <source>
        <dbReference type="ARBA" id="ARBA00023242"/>
    </source>
</evidence>
<dbReference type="FunFam" id="3.30.40.10:FF:000270">
    <property type="entry name" value="pathogenesis-related homeodomain protein-like"/>
    <property type="match status" value="1"/>
</dbReference>
<proteinExistence type="inferred from homology"/>
<feature type="region of interest" description="Disordered" evidence="14">
    <location>
        <begin position="62"/>
        <end position="120"/>
    </location>
</feature>
<evidence type="ECO:0000256" key="7">
    <source>
        <dbReference type="ARBA" id="ARBA00023125"/>
    </source>
</evidence>
<evidence type="ECO:0000256" key="5">
    <source>
        <dbReference type="ARBA" id="ARBA00022833"/>
    </source>
</evidence>
<dbReference type="Gene3D" id="3.30.40.10">
    <property type="entry name" value="Zinc/RING finger domain, C3HC4 (zinc finger)"/>
    <property type="match status" value="1"/>
</dbReference>
<gene>
    <name evidence="17" type="ORF">M0R45_007647</name>
</gene>
<evidence type="ECO:0000313" key="17">
    <source>
        <dbReference type="EMBL" id="KAK9941957.1"/>
    </source>
</evidence>
<dbReference type="Proteomes" id="UP001457282">
    <property type="component" value="Unassembled WGS sequence"/>
</dbReference>
<feature type="compositionally biased region" description="Polar residues" evidence="14">
    <location>
        <begin position="62"/>
        <end position="77"/>
    </location>
</feature>
<evidence type="ECO:0000256" key="14">
    <source>
        <dbReference type="SAM" id="MobiDB-lite"/>
    </source>
</evidence>
<feature type="region of interest" description="Disordered" evidence="14">
    <location>
        <begin position="337"/>
        <end position="357"/>
    </location>
</feature>
<dbReference type="GO" id="GO:0008270">
    <property type="term" value="F:zinc ion binding"/>
    <property type="evidence" value="ECO:0007669"/>
    <property type="project" value="UniProtKB-KW"/>
</dbReference>
<dbReference type="GO" id="GO:0005634">
    <property type="term" value="C:nucleus"/>
    <property type="evidence" value="ECO:0007669"/>
    <property type="project" value="UniProtKB-SubCell"/>
</dbReference>
<feature type="compositionally biased region" description="Low complexity" evidence="14">
    <location>
        <begin position="107"/>
        <end position="117"/>
    </location>
</feature>
<evidence type="ECO:0000256" key="4">
    <source>
        <dbReference type="ARBA" id="ARBA00022771"/>
    </source>
</evidence>
<feature type="region of interest" description="Disordered" evidence="14">
    <location>
        <begin position="1142"/>
        <end position="1228"/>
    </location>
</feature>
<feature type="compositionally biased region" description="Low complexity" evidence="14">
    <location>
        <begin position="862"/>
        <end position="881"/>
    </location>
</feature>
<reference evidence="17 18" key="1">
    <citation type="journal article" date="2023" name="G3 (Bethesda)">
        <title>A chromosome-length genome assembly and annotation of blackberry (Rubus argutus, cv. 'Hillquist').</title>
        <authorList>
            <person name="Bruna T."/>
            <person name="Aryal R."/>
            <person name="Dudchenko O."/>
            <person name="Sargent D.J."/>
            <person name="Mead D."/>
            <person name="Buti M."/>
            <person name="Cavallini A."/>
            <person name="Hytonen T."/>
            <person name="Andres J."/>
            <person name="Pham M."/>
            <person name="Weisz D."/>
            <person name="Mascagni F."/>
            <person name="Usai G."/>
            <person name="Natali L."/>
            <person name="Bassil N."/>
            <person name="Fernandez G.E."/>
            <person name="Lomsadze A."/>
            <person name="Armour M."/>
            <person name="Olukolu B."/>
            <person name="Poorten T."/>
            <person name="Britton C."/>
            <person name="Davik J."/>
            <person name="Ashrafi H."/>
            <person name="Aiden E.L."/>
            <person name="Borodovsky M."/>
            <person name="Worthington M."/>
        </authorList>
    </citation>
    <scope>NUCLEOTIDE SEQUENCE [LARGE SCALE GENOMIC DNA]</scope>
    <source>
        <strain evidence="17">PI 553951</strain>
    </source>
</reference>
<feature type="compositionally biased region" description="Polar residues" evidence="14">
    <location>
        <begin position="337"/>
        <end position="348"/>
    </location>
</feature>
<feature type="compositionally biased region" description="Polar residues" evidence="14">
    <location>
        <begin position="568"/>
        <end position="582"/>
    </location>
</feature>
<feature type="compositionally biased region" description="Basic and acidic residues" evidence="14">
    <location>
        <begin position="1017"/>
        <end position="1030"/>
    </location>
</feature>
<feature type="region of interest" description="Disordered" evidence="14">
    <location>
        <begin position="428"/>
        <end position="449"/>
    </location>
</feature>
<evidence type="ECO:0008006" key="19">
    <source>
        <dbReference type="Google" id="ProtNLM"/>
    </source>
</evidence>
<dbReference type="InterPro" id="IPR019787">
    <property type="entry name" value="Znf_PHD-finger"/>
</dbReference>
<dbReference type="PROSITE" id="PS50071">
    <property type="entry name" value="HOMEOBOX_2"/>
    <property type="match status" value="1"/>
</dbReference>
<feature type="compositionally biased region" description="Acidic residues" evidence="14">
    <location>
        <begin position="800"/>
        <end position="829"/>
    </location>
</feature>
<dbReference type="InterPro" id="IPR009057">
    <property type="entry name" value="Homeodomain-like_sf"/>
</dbReference>
<feature type="compositionally biased region" description="Polar residues" evidence="14">
    <location>
        <begin position="93"/>
        <end position="106"/>
    </location>
</feature>
<evidence type="ECO:0000256" key="2">
    <source>
        <dbReference type="ARBA" id="ARBA00007427"/>
    </source>
</evidence>
<accession>A0AAW1Y291</accession>
<dbReference type="AlphaFoldDB" id="A0AAW1Y291"/>
<dbReference type="SMART" id="SM00249">
    <property type="entry name" value="PHD"/>
    <property type="match status" value="1"/>
</dbReference>
<feature type="compositionally biased region" description="Polar residues" evidence="14">
    <location>
        <begin position="787"/>
        <end position="797"/>
    </location>
</feature>
<evidence type="ECO:0000256" key="1">
    <source>
        <dbReference type="ARBA" id="ARBA00004123"/>
    </source>
</evidence>
<evidence type="ECO:0000313" key="18">
    <source>
        <dbReference type="Proteomes" id="UP001457282"/>
    </source>
</evidence>
<keyword evidence="4 12" id="KW-0863">Zinc-finger</keyword>
<dbReference type="GO" id="GO:0045814">
    <property type="term" value="P:negative regulation of gene expression, epigenetic"/>
    <property type="evidence" value="ECO:0007669"/>
    <property type="project" value="TreeGrafter"/>
</dbReference>
<dbReference type="Pfam" id="PF00628">
    <property type="entry name" value="PHD"/>
    <property type="match status" value="1"/>
</dbReference>
<dbReference type="InterPro" id="IPR045876">
    <property type="entry name" value="PRHA-like_PHD-finger"/>
</dbReference>
<dbReference type="SMART" id="SM00389">
    <property type="entry name" value="HOX"/>
    <property type="match status" value="1"/>
</dbReference>
<evidence type="ECO:0000256" key="3">
    <source>
        <dbReference type="ARBA" id="ARBA00022723"/>
    </source>
</evidence>
<evidence type="ECO:0000256" key="13">
    <source>
        <dbReference type="RuleBase" id="RU000682"/>
    </source>
</evidence>
<evidence type="ECO:0000256" key="12">
    <source>
        <dbReference type="PROSITE-ProRule" id="PRU00146"/>
    </source>
</evidence>
<dbReference type="PANTHER" id="PTHR12628">
    <property type="entry name" value="POLYCOMB-LIKE TRANSCRIPTION FACTOR"/>
    <property type="match status" value="1"/>
</dbReference>
<keyword evidence="9" id="KW-0804">Transcription</keyword>
<evidence type="ECO:0000259" key="15">
    <source>
        <dbReference type="PROSITE" id="PS50016"/>
    </source>
</evidence>
<dbReference type="InterPro" id="IPR001356">
    <property type="entry name" value="HD"/>
</dbReference>
<keyword evidence="18" id="KW-1185">Reference proteome</keyword>
<evidence type="ECO:0000256" key="8">
    <source>
        <dbReference type="ARBA" id="ARBA00023155"/>
    </source>
</evidence>
<dbReference type="Gene3D" id="1.10.10.60">
    <property type="entry name" value="Homeodomain-like"/>
    <property type="match status" value="1"/>
</dbReference>
<dbReference type="InterPro" id="IPR019786">
    <property type="entry name" value="Zinc_finger_PHD-type_CS"/>
</dbReference>
<keyword evidence="5" id="KW-0862">Zinc</keyword>
<dbReference type="PROSITE" id="PS50016">
    <property type="entry name" value="ZF_PHD_2"/>
    <property type="match status" value="1"/>
</dbReference>
<dbReference type="GO" id="GO:0003682">
    <property type="term" value="F:chromatin binding"/>
    <property type="evidence" value="ECO:0007669"/>
    <property type="project" value="TreeGrafter"/>
</dbReference>
<dbReference type="CDD" id="cd15504">
    <property type="entry name" value="PHD_PRHA_like"/>
    <property type="match status" value="1"/>
</dbReference>
<feature type="domain" description="PHD-type" evidence="15">
    <location>
        <begin position="696"/>
        <end position="753"/>
    </location>
</feature>
<dbReference type="GO" id="GO:0006355">
    <property type="term" value="P:regulation of DNA-templated transcription"/>
    <property type="evidence" value="ECO:0007669"/>
    <property type="project" value="UniProtKB-ARBA"/>
</dbReference>
<dbReference type="SUPFAM" id="SSF57903">
    <property type="entry name" value="FYVE/PHD zinc finger"/>
    <property type="match status" value="1"/>
</dbReference>
<comment type="caution">
    <text evidence="17">The sequence shown here is derived from an EMBL/GenBank/DDBJ whole genome shotgun (WGS) entry which is preliminary data.</text>
</comment>
<feature type="region of interest" description="Disordered" evidence="14">
    <location>
        <begin position="487"/>
        <end position="606"/>
    </location>
</feature>
<feature type="region of interest" description="Disordered" evidence="14">
    <location>
        <begin position="787"/>
        <end position="1074"/>
    </location>
</feature>
<evidence type="ECO:0000256" key="6">
    <source>
        <dbReference type="ARBA" id="ARBA00023015"/>
    </source>
</evidence>
<organism evidence="17 18">
    <name type="scientific">Rubus argutus</name>
    <name type="common">Southern blackberry</name>
    <dbReference type="NCBI Taxonomy" id="59490"/>
    <lineage>
        <taxon>Eukaryota</taxon>
        <taxon>Viridiplantae</taxon>
        <taxon>Streptophyta</taxon>
        <taxon>Embryophyta</taxon>
        <taxon>Tracheophyta</taxon>
        <taxon>Spermatophyta</taxon>
        <taxon>Magnoliopsida</taxon>
        <taxon>eudicotyledons</taxon>
        <taxon>Gunneridae</taxon>
        <taxon>Pentapetalae</taxon>
        <taxon>rosids</taxon>
        <taxon>fabids</taxon>
        <taxon>Rosales</taxon>
        <taxon>Rosaceae</taxon>
        <taxon>Rosoideae</taxon>
        <taxon>Rosoideae incertae sedis</taxon>
        <taxon>Rubus</taxon>
    </lineage>
</organism>
<sequence length="1228" mass="134498">MADAAQLDNPPECMTSQTAKCQESTSGQMHEFGFQSRCSEPTKQKIDRDVLRNELQDICKASNNTDEQLQSFSGNETENSHPEQLGLPPEDVGNSSQGGVTNLYTKSSAHGHSGSGHIQNESLQTTTAISRCTTNDHLHSFPANVTKNSLAEQLELPREEPHEDLGVNCQTGKTSCFRQISLEQRNDFGFGTSSSETEKEKQHFCSDIVQNELLQTIIPVSSCGNEQLQSISGSVNMTSLNEQAGVPPEDVSKTLEPTNDFGFGTSSSELVEDKQHFGSDVSQNEPLHNQFLTGTFRPKVPSCDGTEQLQSICENVITSSLNEQAGLPCEDVSKTLEQTNDGFGTSYSEPAEDDQHLGSDFVQDEPLQTVIPVLSCGGNEQLQVVSENVNVTSLTEQAELPPEAVGKACQTNKISCSLQTALDQINESGCGSVHSEPQEQKDQLGSLPAQNDQIKTSTAVSSSIVFEQPGPSVEDMKKNFVIGQLEPPLADAGTNPSNELIEPHTKSATENSSLEPSETVSENASKNSSRYGCKDKQNSSSRKKSRSLVSSDRVLRSRTGEKPEAPKLSNNVATLESSNIVANVSDGKEEKRKKKKKKHMERDSTDEFSRIRRHLRYLLNRINYEKSLIDAYSGEGWKGNSLEKLRPEKELQRATSEILRRKLKIRDLFQRLDSLCAEGMFPESLFDSEGQIDSEDIFCAKCGSKDVYADNDIILCDGACDRGFHQHCLEPPLLSEEIPPDDEGWLCPGCDCKVDCIDLLNDSQGTDLSITDSWEKVFPEAAVAASAGQNLENNQGLPSDDSDDNDYDPDGPDTDEEVQEVESSSDESEYASASDGLETPKSNDEQYLGLPSDDSEDDDFNPDAPDPNVDVKQESSSSDFTSDSEDLMAALDEDNRSFENVEGPQTSSLEGSTLLRGSGEQSYKRGQKRHSLKDELSSLLESDPGQDGSTPVSGKRHVERLDYKKLHDEAYGNVPSSDDEDYNETSGPRKRKKGTGQVSPGSLKGKPLTIKNGVITKDIKHVPEENEHTPKRAPRRKSNAEDISSSLKKSLKSSPKSGSTSGRARSSTYRRLGEAATQQLYTSFKENQYPDRSMKERLAQELGVMAKQVSKWFENARHCVKAGLAVPQTMRKQLNQGETIIRDADHDGAQKNKSPGTDDATAGCCSLDVKDNNSPIPKSSRAKPSTPKGRKRKRRSDNGASDLDAKIKTPPETNSKGGRVTRRRKSVA</sequence>
<feature type="region of interest" description="Disordered" evidence="14">
    <location>
        <begin position="1"/>
        <end position="45"/>
    </location>
</feature>
<keyword evidence="3" id="KW-0479">Metal-binding</keyword>